<dbReference type="EMBL" id="ASRX01000077">
    <property type="protein sequence ID" value="EYF01568.1"/>
    <property type="molecule type" value="Genomic_DNA"/>
</dbReference>
<dbReference type="Gene3D" id="3.30.70.260">
    <property type="match status" value="1"/>
</dbReference>
<keyword evidence="4" id="KW-1185">Reference proteome</keyword>
<dbReference type="GO" id="GO:0004751">
    <property type="term" value="F:ribose-5-phosphate isomerase activity"/>
    <property type="evidence" value="ECO:0007669"/>
    <property type="project" value="UniProtKB-UniRule"/>
</dbReference>
<comment type="caution">
    <text evidence="3">The sequence shown here is derived from an EMBL/GenBank/DDBJ whole genome shotgun (WGS) entry which is preliminary data.</text>
</comment>
<name>A0A017SXB3_9BACT</name>
<dbReference type="InterPro" id="IPR004788">
    <property type="entry name" value="Ribose5P_isomerase_type_A"/>
</dbReference>
<dbReference type="HAMAP" id="MF_00170">
    <property type="entry name" value="Rib_5P_isom_A"/>
    <property type="match status" value="1"/>
</dbReference>
<feature type="binding site" evidence="2">
    <location>
        <begin position="101"/>
        <end position="104"/>
    </location>
    <ligand>
        <name>substrate</name>
    </ligand>
</feature>
<dbReference type="eggNOG" id="COG0120">
    <property type="taxonomic scope" value="Bacteria"/>
</dbReference>
<evidence type="ECO:0000313" key="3">
    <source>
        <dbReference type="EMBL" id="EYF01568.1"/>
    </source>
</evidence>
<comment type="catalytic activity">
    <reaction evidence="2">
        <text>aldehydo-D-ribose 5-phosphate = D-ribulose 5-phosphate</text>
        <dbReference type="Rhea" id="RHEA:14657"/>
        <dbReference type="ChEBI" id="CHEBI:58121"/>
        <dbReference type="ChEBI" id="CHEBI:58273"/>
        <dbReference type="EC" id="5.3.1.6"/>
    </reaction>
</comment>
<feature type="binding site" evidence="2">
    <location>
        <begin position="88"/>
        <end position="91"/>
    </location>
    <ligand>
        <name>substrate</name>
    </ligand>
</feature>
<comment type="similarity">
    <text evidence="2">Belongs to the ribose 5-phosphate isomerase family.</text>
</comment>
<dbReference type="EC" id="5.3.1.6" evidence="2"/>
<dbReference type="PANTHER" id="PTHR11934:SF0">
    <property type="entry name" value="RIBOSE-5-PHOSPHATE ISOMERASE"/>
    <property type="match status" value="1"/>
</dbReference>
<reference evidence="3 4" key="1">
    <citation type="submission" date="2013-05" db="EMBL/GenBank/DDBJ databases">
        <title>Genome assembly of Chondromyces apiculatus DSM 436.</title>
        <authorList>
            <person name="Sharma G."/>
            <person name="Khatri I."/>
            <person name="Kaur C."/>
            <person name="Mayilraj S."/>
            <person name="Subramanian S."/>
        </authorList>
    </citation>
    <scope>NUCLEOTIDE SEQUENCE [LARGE SCALE GENOMIC DNA]</scope>
    <source>
        <strain evidence="3 4">DSM 436</strain>
    </source>
</reference>
<dbReference type="Pfam" id="PF06026">
    <property type="entry name" value="Rib_5-P_isom_A"/>
    <property type="match status" value="1"/>
</dbReference>
<dbReference type="InterPro" id="IPR037171">
    <property type="entry name" value="NagB/RpiA_transferase-like"/>
</dbReference>
<keyword evidence="1 2" id="KW-0413">Isomerase</keyword>
<dbReference type="SUPFAM" id="SSF75445">
    <property type="entry name" value="D-ribose-5-phosphate isomerase (RpiA), lid domain"/>
    <property type="match status" value="1"/>
</dbReference>
<evidence type="ECO:0000313" key="4">
    <source>
        <dbReference type="Proteomes" id="UP000019678"/>
    </source>
</evidence>
<dbReference type="STRING" id="1192034.CAP_8008"/>
<comment type="pathway">
    <text evidence="2">Carbohydrate degradation; pentose phosphate pathway; D-ribose 5-phosphate from D-ribulose 5-phosphate (non-oxidative stage): step 1/1.</text>
</comment>
<comment type="subunit">
    <text evidence="2">Homodimer.</text>
</comment>
<protein>
    <recommendedName>
        <fullName evidence="2">Ribose-5-phosphate isomerase A</fullName>
        <ecNumber evidence="2">5.3.1.6</ecNumber>
    </recommendedName>
    <alternativeName>
        <fullName evidence="2">Phosphoriboisomerase A</fullName>
        <shortName evidence="2">PRI</shortName>
    </alternativeName>
</protein>
<dbReference type="UniPathway" id="UPA00115">
    <property type="reaction ID" value="UER00412"/>
</dbReference>
<dbReference type="PANTHER" id="PTHR11934">
    <property type="entry name" value="RIBOSE-5-PHOSPHATE ISOMERASE"/>
    <property type="match status" value="1"/>
</dbReference>
<proteinExistence type="inferred from homology"/>
<comment type="function">
    <text evidence="2">Catalyzes the reversible conversion of ribose-5-phosphate to ribulose 5-phosphate.</text>
</comment>
<evidence type="ECO:0000256" key="1">
    <source>
        <dbReference type="ARBA" id="ARBA00023235"/>
    </source>
</evidence>
<dbReference type="GO" id="GO:0005829">
    <property type="term" value="C:cytosol"/>
    <property type="evidence" value="ECO:0007669"/>
    <property type="project" value="TreeGrafter"/>
</dbReference>
<dbReference type="SUPFAM" id="SSF100950">
    <property type="entry name" value="NagB/RpiA/CoA transferase-like"/>
    <property type="match status" value="1"/>
</dbReference>
<dbReference type="RefSeq" id="WP_044249102.1">
    <property type="nucleotide sequence ID" value="NZ_ASRX01000077.1"/>
</dbReference>
<accession>A0A017SXB3</accession>
<evidence type="ECO:0000256" key="2">
    <source>
        <dbReference type="HAMAP-Rule" id="MF_00170"/>
    </source>
</evidence>
<sequence>MSAPQQPNPADLDRVAVAALTRVADGMILGLGTGRAAEAFIRKLGERVRRGMRVQAVATSERSAALAHRESIEVLLLDQVDRIDVAFDGADEVAPDLSLTKGLGGALLRERVVAYDAERFVVLVTPEKLVERLGTRTPIPIEVVPFASPSAARHLQKLGGKPVVRKDAAGLPYRTDNHNWILDTDFGPIDDPAALDARLRRIPGLVDNGLFLKMASVVLVGDEGAVRELRRQDP</sequence>
<dbReference type="OrthoDB" id="5870696at2"/>
<comment type="caution">
    <text evidence="2">Lacks conserved residue(s) required for the propagation of feature annotation.</text>
</comment>
<dbReference type="GO" id="GO:0006014">
    <property type="term" value="P:D-ribose metabolic process"/>
    <property type="evidence" value="ECO:0007669"/>
    <property type="project" value="TreeGrafter"/>
</dbReference>
<dbReference type="GO" id="GO:0009052">
    <property type="term" value="P:pentose-phosphate shunt, non-oxidative branch"/>
    <property type="evidence" value="ECO:0007669"/>
    <property type="project" value="UniProtKB-UniRule"/>
</dbReference>
<dbReference type="InterPro" id="IPR020672">
    <property type="entry name" value="Ribose5P_isomerase_typA_subgr"/>
</dbReference>
<dbReference type="Proteomes" id="UP000019678">
    <property type="component" value="Unassembled WGS sequence"/>
</dbReference>
<dbReference type="Gene3D" id="3.40.50.1360">
    <property type="match status" value="1"/>
</dbReference>
<dbReference type="CDD" id="cd01398">
    <property type="entry name" value="RPI_A"/>
    <property type="match status" value="1"/>
</dbReference>
<dbReference type="NCBIfam" id="NF001924">
    <property type="entry name" value="PRK00702.1"/>
    <property type="match status" value="1"/>
</dbReference>
<dbReference type="AlphaFoldDB" id="A0A017SXB3"/>
<gene>
    <name evidence="2" type="primary">rpiA</name>
    <name evidence="3" type="ORF">CAP_8008</name>
</gene>
<dbReference type="NCBIfam" id="TIGR00021">
    <property type="entry name" value="rpiA"/>
    <property type="match status" value="1"/>
</dbReference>
<feature type="binding site" evidence="2">
    <location>
        <position position="128"/>
    </location>
    <ligand>
        <name>substrate</name>
    </ligand>
</feature>
<feature type="active site" description="Proton acceptor" evidence="2">
    <location>
        <position position="110"/>
    </location>
</feature>
<organism evidence="3 4">
    <name type="scientific">Chondromyces apiculatus DSM 436</name>
    <dbReference type="NCBI Taxonomy" id="1192034"/>
    <lineage>
        <taxon>Bacteria</taxon>
        <taxon>Pseudomonadati</taxon>
        <taxon>Myxococcota</taxon>
        <taxon>Polyangia</taxon>
        <taxon>Polyangiales</taxon>
        <taxon>Polyangiaceae</taxon>
        <taxon>Chondromyces</taxon>
    </lineage>
</organism>